<dbReference type="UniPathway" id="UPA00232"/>
<organism evidence="9 10">
    <name type="scientific">Micavibrio aeruginosavorus</name>
    <dbReference type="NCBI Taxonomy" id="349221"/>
    <lineage>
        <taxon>Bacteria</taxon>
        <taxon>Pseudomonadati</taxon>
        <taxon>Bdellovibrionota</taxon>
        <taxon>Bdellovibrionia</taxon>
        <taxon>Bdellovibrionales</taxon>
        <taxon>Pseudobdellovibrionaceae</taxon>
        <taxon>Micavibrio</taxon>
    </lineage>
</organism>
<evidence type="ECO:0000256" key="6">
    <source>
        <dbReference type="ARBA" id="ARBA00023002"/>
    </source>
</evidence>
<comment type="pathway">
    <text evidence="2">Cofactor biosynthesis; ubiquinone biosynthesis.</text>
</comment>
<feature type="domain" description="FAD-binding" evidence="8">
    <location>
        <begin position="10"/>
        <end position="348"/>
    </location>
</feature>
<sequence length="399" mass="42931">MRMSKSSSHDVIVSGGGTPGLALALLLANVGLRVAVIDPAPLSRFRLGAPEGRTSALMQSSIAALKMTGAWEMALPYGASLEVLRIVDDSFGRKKQQIETDFPAADIGLSFFGINMPNNILRTALAIRAQENKAISLCDSLRLAQFSPDDTGVSVTLSDGSILQGALLVAADGRASPVREQSGIVCWEHEYEQTAITCLINHSSPHQNVSTEFHRPGGPFTLVPLPGNTSSVVWVEKKNDADGYMKLNRQSFEQALQDRTNGRLGRIILSSDPQSCPLIALRAKNYISQRVALVAEAAHVLSPLGAQGLNLSLRDIDCLAKTIIKAAQTGLDVGAQSVLSLYEKDRRADILIRSLGTDGLTRLVSHNHRPLHSLRRTGLKAISMIEPLKIMAMQQGMSA</sequence>
<comment type="similarity">
    <text evidence="3">Belongs to the UbiH/COQ6 family.</text>
</comment>
<dbReference type="InterPro" id="IPR051205">
    <property type="entry name" value="UbiH/COQ6_monooxygenase"/>
</dbReference>
<dbReference type="GO" id="GO:0071949">
    <property type="term" value="F:FAD binding"/>
    <property type="evidence" value="ECO:0007669"/>
    <property type="project" value="InterPro"/>
</dbReference>
<evidence type="ECO:0000259" key="8">
    <source>
        <dbReference type="Pfam" id="PF01494"/>
    </source>
</evidence>
<evidence type="ECO:0000256" key="7">
    <source>
        <dbReference type="ARBA" id="ARBA00023033"/>
    </source>
</evidence>
<name>A0A7T5R1H4_9BACT</name>
<evidence type="ECO:0000313" key="10">
    <source>
        <dbReference type="Proteomes" id="UP000595362"/>
    </source>
</evidence>
<reference evidence="9 10" key="1">
    <citation type="submission" date="2020-07" db="EMBL/GenBank/DDBJ databases">
        <title>Huge and variable diversity of episymbiotic CPR bacteria and DPANN archaea in groundwater ecosystems.</title>
        <authorList>
            <person name="He C.Y."/>
            <person name="Keren R."/>
            <person name="Whittaker M."/>
            <person name="Farag I.F."/>
            <person name="Doudna J."/>
            <person name="Cate J.H.D."/>
            <person name="Banfield J.F."/>
        </authorList>
    </citation>
    <scope>NUCLEOTIDE SEQUENCE [LARGE SCALE GENOMIC DNA]</scope>
    <source>
        <strain evidence="9">NC_groundwater_70_Ag_B-0.1um_54_66</strain>
    </source>
</reference>
<dbReference type="Pfam" id="PF01494">
    <property type="entry name" value="FAD_binding_3"/>
    <property type="match status" value="1"/>
</dbReference>
<comment type="cofactor">
    <cofactor evidence="1">
        <name>FAD</name>
        <dbReference type="ChEBI" id="CHEBI:57692"/>
    </cofactor>
</comment>
<evidence type="ECO:0000256" key="5">
    <source>
        <dbReference type="ARBA" id="ARBA00022827"/>
    </source>
</evidence>
<dbReference type="GO" id="GO:0006744">
    <property type="term" value="P:ubiquinone biosynthetic process"/>
    <property type="evidence" value="ECO:0007669"/>
    <property type="project" value="UniProtKB-UniPathway"/>
</dbReference>
<protein>
    <submittedName>
        <fullName evidence="9">FAD-dependent monooxygenase</fullName>
    </submittedName>
</protein>
<dbReference type="PANTHER" id="PTHR43876:SF7">
    <property type="entry name" value="UBIQUINONE BIOSYNTHESIS MONOOXYGENASE COQ6, MITOCHONDRIAL"/>
    <property type="match status" value="1"/>
</dbReference>
<dbReference type="Gene3D" id="3.50.50.60">
    <property type="entry name" value="FAD/NAD(P)-binding domain"/>
    <property type="match status" value="2"/>
</dbReference>
<dbReference type="PANTHER" id="PTHR43876">
    <property type="entry name" value="UBIQUINONE BIOSYNTHESIS MONOOXYGENASE COQ6, MITOCHONDRIAL"/>
    <property type="match status" value="1"/>
</dbReference>
<keyword evidence="6" id="KW-0560">Oxidoreductase</keyword>
<evidence type="ECO:0000256" key="2">
    <source>
        <dbReference type="ARBA" id="ARBA00004749"/>
    </source>
</evidence>
<dbReference type="AlphaFoldDB" id="A0A7T5R1H4"/>
<keyword evidence="4" id="KW-0285">Flavoprotein</keyword>
<evidence type="ECO:0000313" key="9">
    <source>
        <dbReference type="EMBL" id="QQG35822.1"/>
    </source>
</evidence>
<dbReference type="EMBL" id="CP066681">
    <property type="protein sequence ID" value="QQG35822.1"/>
    <property type="molecule type" value="Genomic_DNA"/>
</dbReference>
<evidence type="ECO:0000256" key="4">
    <source>
        <dbReference type="ARBA" id="ARBA00022630"/>
    </source>
</evidence>
<proteinExistence type="inferred from homology"/>
<gene>
    <name evidence="9" type="ORF">HYS17_09990</name>
</gene>
<dbReference type="Proteomes" id="UP000595362">
    <property type="component" value="Chromosome"/>
</dbReference>
<dbReference type="GO" id="GO:0004497">
    <property type="term" value="F:monooxygenase activity"/>
    <property type="evidence" value="ECO:0007669"/>
    <property type="project" value="UniProtKB-KW"/>
</dbReference>
<dbReference type="InterPro" id="IPR002938">
    <property type="entry name" value="FAD-bd"/>
</dbReference>
<dbReference type="PRINTS" id="PR00420">
    <property type="entry name" value="RNGMNOXGNASE"/>
</dbReference>
<keyword evidence="5" id="KW-0274">FAD</keyword>
<dbReference type="InterPro" id="IPR010971">
    <property type="entry name" value="UbiH/COQ6"/>
</dbReference>
<accession>A0A7T5R1H4</accession>
<dbReference type="GO" id="GO:0016705">
    <property type="term" value="F:oxidoreductase activity, acting on paired donors, with incorporation or reduction of molecular oxygen"/>
    <property type="evidence" value="ECO:0007669"/>
    <property type="project" value="InterPro"/>
</dbReference>
<evidence type="ECO:0000256" key="3">
    <source>
        <dbReference type="ARBA" id="ARBA00005349"/>
    </source>
</evidence>
<evidence type="ECO:0000256" key="1">
    <source>
        <dbReference type="ARBA" id="ARBA00001974"/>
    </source>
</evidence>
<keyword evidence="7 9" id="KW-0503">Monooxygenase</keyword>
<dbReference type="NCBIfam" id="TIGR01988">
    <property type="entry name" value="Ubi-OHases"/>
    <property type="match status" value="1"/>
</dbReference>
<dbReference type="SUPFAM" id="SSF51905">
    <property type="entry name" value="FAD/NAD(P)-binding domain"/>
    <property type="match status" value="1"/>
</dbReference>
<dbReference type="InterPro" id="IPR036188">
    <property type="entry name" value="FAD/NAD-bd_sf"/>
</dbReference>